<organism evidence="2 3">
    <name type="scientific">Candidatus Desantisbacteria bacterium CG07_land_8_20_14_0_80_39_15</name>
    <dbReference type="NCBI Taxonomy" id="1974549"/>
    <lineage>
        <taxon>Bacteria</taxon>
        <taxon>Candidatus Desantisiibacteriota</taxon>
    </lineage>
</organism>
<proteinExistence type="predicted"/>
<dbReference type="AlphaFoldDB" id="A0A2M6ZI22"/>
<protein>
    <submittedName>
        <fullName evidence="2">Uncharacterized protein</fullName>
    </submittedName>
</protein>
<comment type="caution">
    <text evidence="2">The sequence shown here is derived from an EMBL/GenBank/DDBJ whole genome shotgun (WGS) entry which is preliminary data.</text>
</comment>
<evidence type="ECO:0000256" key="1">
    <source>
        <dbReference type="SAM" id="SignalP"/>
    </source>
</evidence>
<gene>
    <name evidence="2" type="ORF">COS91_01420</name>
</gene>
<accession>A0A2M6ZI22</accession>
<feature type="signal peptide" evidence="1">
    <location>
        <begin position="1"/>
        <end position="20"/>
    </location>
</feature>
<evidence type="ECO:0000313" key="3">
    <source>
        <dbReference type="Proteomes" id="UP000229227"/>
    </source>
</evidence>
<dbReference type="EMBL" id="PEWN01000022">
    <property type="protein sequence ID" value="PIU52015.1"/>
    <property type="molecule type" value="Genomic_DNA"/>
</dbReference>
<sequence>MCKIYLSIVYCLLSIGLCSAQETLTLPETTSIQETPATAVFAETQAVGETTAIEAETASLLELIPSGQVISETLTPQVSLPQLSLVRPGLSLMPTAYVRVSAKHPGETGFNSDFLFNFYIGEIFGYINNQPVFFTPYRIFMFGVDTKYSFTIGQFLKAIGILYEEEYATGRLTDLLNLFDPGSYKQEQKYLPTIAVGLRGWLFRSMGASFDFVEAFEGAQWIFDYYVVASKKIGDYGFHFGYVYGNFINNFFSEIQRVNKLNQGRMGSWNVNEDSHTLFVGFDMNVPWGTKKF</sequence>
<reference evidence="3" key="1">
    <citation type="submission" date="2017-09" db="EMBL/GenBank/DDBJ databases">
        <title>Depth-based differentiation of microbial function through sediment-hosted aquifers and enrichment of novel symbionts in the deep terrestrial subsurface.</title>
        <authorList>
            <person name="Probst A.J."/>
            <person name="Ladd B."/>
            <person name="Jarett J.K."/>
            <person name="Geller-Mcgrath D.E."/>
            <person name="Sieber C.M.K."/>
            <person name="Emerson J.B."/>
            <person name="Anantharaman K."/>
            <person name="Thomas B.C."/>
            <person name="Malmstrom R."/>
            <person name="Stieglmeier M."/>
            <person name="Klingl A."/>
            <person name="Woyke T."/>
            <person name="Ryan C.M."/>
            <person name="Banfield J.F."/>
        </authorList>
    </citation>
    <scope>NUCLEOTIDE SEQUENCE [LARGE SCALE GENOMIC DNA]</scope>
</reference>
<evidence type="ECO:0000313" key="2">
    <source>
        <dbReference type="EMBL" id="PIU52015.1"/>
    </source>
</evidence>
<feature type="chain" id="PRO_5014656578" evidence="1">
    <location>
        <begin position="21"/>
        <end position="293"/>
    </location>
</feature>
<name>A0A2M6ZI22_9BACT</name>
<feature type="non-terminal residue" evidence="2">
    <location>
        <position position="293"/>
    </location>
</feature>
<keyword evidence="1" id="KW-0732">Signal</keyword>
<dbReference type="Proteomes" id="UP000229227">
    <property type="component" value="Unassembled WGS sequence"/>
</dbReference>